<name>A0A564W5X3_9FIRM</name>
<evidence type="ECO:0000313" key="8">
    <source>
        <dbReference type="Proteomes" id="UP000408482"/>
    </source>
</evidence>
<reference evidence="7 8" key="1">
    <citation type="submission" date="2019-07" db="EMBL/GenBank/DDBJ databases">
        <authorList>
            <person name="Hibberd C M."/>
            <person name="Gehrig L. J."/>
            <person name="Chang H.-W."/>
            <person name="Venkatesh S."/>
        </authorList>
    </citation>
    <scope>NUCLEOTIDE SEQUENCE [LARGE SCALE GENOMIC DNA]</scope>
    <source>
        <strain evidence="7">Blautia_luti_SSTS_Bg7063</strain>
    </source>
</reference>
<accession>A0A564W5X3</accession>
<dbReference type="AlphaFoldDB" id="A0A564W5X3"/>
<dbReference type="PANTHER" id="PTHR32114:SF2">
    <property type="entry name" value="ABC TRANSPORTER ABCH.3"/>
    <property type="match status" value="1"/>
</dbReference>
<protein>
    <recommendedName>
        <fullName evidence="3">Nuclease SbcCD subunit C</fullName>
    </recommendedName>
</protein>
<dbReference type="EMBL" id="CABHNW010000147">
    <property type="protein sequence ID" value="VUX40301.1"/>
    <property type="molecule type" value="Genomic_DNA"/>
</dbReference>
<dbReference type="Gene3D" id="3.40.50.300">
    <property type="entry name" value="P-loop containing nucleotide triphosphate hydrolases"/>
    <property type="match status" value="2"/>
</dbReference>
<dbReference type="Pfam" id="PF13558">
    <property type="entry name" value="SbcC_Walker_B"/>
    <property type="match status" value="1"/>
</dbReference>
<dbReference type="InterPro" id="IPR038729">
    <property type="entry name" value="Rad50/SbcC_AAA"/>
</dbReference>
<dbReference type="RefSeq" id="WP_144094918.1">
    <property type="nucleotide sequence ID" value="NZ_CABHMX010000036.1"/>
</dbReference>
<feature type="region of interest" description="Disordered" evidence="5">
    <location>
        <begin position="658"/>
        <end position="679"/>
    </location>
</feature>
<keyword evidence="4" id="KW-0175">Coiled coil</keyword>
<gene>
    <name evidence="7" type="primary">sbcC</name>
    <name evidence="7" type="ORF">RSSSTS7063_00903</name>
</gene>
<proteinExistence type="inferred from homology"/>
<keyword evidence="8" id="KW-1185">Reference proteome</keyword>
<evidence type="ECO:0000313" key="7">
    <source>
        <dbReference type="EMBL" id="VUX40301.1"/>
    </source>
</evidence>
<evidence type="ECO:0000259" key="6">
    <source>
        <dbReference type="Pfam" id="PF13476"/>
    </source>
</evidence>
<evidence type="ECO:0000256" key="1">
    <source>
        <dbReference type="ARBA" id="ARBA00006930"/>
    </source>
</evidence>
<comment type="subunit">
    <text evidence="2">Heterodimer of SbcC and SbcD.</text>
</comment>
<comment type="similarity">
    <text evidence="1">Belongs to the SMC family. SbcC subfamily.</text>
</comment>
<dbReference type="PANTHER" id="PTHR32114">
    <property type="entry name" value="ABC TRANSPORTER ABCH.3"/>
    <property type="match status" value="1"/>
</dbReference>
<feature type="coiled-coil region" evidence="4">
    <location>
        <begin position="250"/>
        <end position="445"/>
    </location>
</feature>
<evidence type="ECO:0000256" key="4">
    <source>
        <dbReference type="SAM" id="Coils"/>
    </source>
</evidence>
<dbReference type="GO" id="GO:0006302">
    <property type="term" value="P:double-strand break repair"/>
    <property type="evidence" value="ECO:0007669"/>
    <property type="project" value="InterPro"/>
</dbReference>
<dbReference type="SUPFAM" id="SSF52540">
    <property type="entry name" value="P-loop containing nucleoside triphosphate hydrolases"/>
    <property type="match status" value="1"/>
</dbReference>
<evidence type="ECO:0000256" key="2">
    <source>
        <dbReference type="ARBA" id="ARBA00011322"/>
    </source>
</evidence>
<dbReference type="Pfam" id="PF13476">
    <property type="entry name" value="AAA_23"/>
    <property type="match status" value="1"/>
</dbReference>
<organism evidence="7 8">
    <name type="scientific">Blautia luti</name>
    <dbReference type="NCBI Taxonomy" id="89014"/>
    <lineage>
        <taxon>Bacteria</taxon>
        <taxon>Bacillati</taxon>
        <taxon>Bacillota</taxon>
        <taxon>Clostridia</taxon>
        <taxon>Lachnospirales</taxon>
        <taxon>Lachnospiraceae</taxon>
        <taxon>Blautia</taxon>
    </lineage>
</organism>
<evidence type="ECO:0000256" key="3">
    <source>
        <dbReference type="ARBA" id="ARBA00013368"/>
    </source>
</evidence>
<sequence>MRPEKLTISAFGPYADKTEIDFSKLGEGGLYLITGDTGAGKTTIFDAITFALYGRASGEVRESAMFRSKYAKDFTETFVELVFSYQGKTYHVRRSPEYMAPKKRGTGQTLRKAEAQLIYPDERQPVTKAKDVTAAVEQLLGLSYDQFTQIAMIAQGDFQKLLLAGTLQRGEIFRQIFHTGLYQQLQIKLRDAAISRYKEYDEMRRSIAQYLDGVKFQPDAGMEEEEFSRLKKAKFEGKLERSLELLKLFIDRGELREKELQKQEKELEEKLRTMETMLNLSAQKRSLEEKRALALEQLEKILSELAKASEEAEKYKDADKRCEELGLLIREKQEKLKKYQDLEQLQEERREIERQLGNCQTQKEKIIRQEEQQQKEMEQLKTEREQLGNSELDLQKALTEKEKQTRRKRELNGLIAEIRRFRGLYDETKEQQKKYQSAYRDAQQQREYYQQIFHIFLDAQAGLLARELKDEMPCPVCGSLSHPHPRMLSEEQTVDQKTLDNEKSRLDKMEKDSVDQSLQAGSLKEQSNASWRQIVASAEELLEEFQEFHKKNKNGNGQAEDFLTVWKQLTSMVNRAQEQCEDLLTESEKEIRKAQENTKRKKTVENAMERLEKEKEELQEKKNFFDREQAGLSMKASENQKQQQNAAEEIRQIRLETEKDKSCKADSTKSEALKAGKEDLEKEIREKQQEYGELKENSKKVKETLQRFQSEKERIASSIETFEAQKKEIGEIPEAEIREQHAQTAARKADLTEKRKELFSVQSGNQDIFQKVQKGREEMTTAEKEYAWIRNLSDTANGKLNGKAKIELETYIQMAYFDRILRRANLRLMTMSSGQYELKRQEQSKNQKEKAGLDLNVIDHYNGTERSVKTLSGGESFQASLSLALGLSDEIQASAGGIRLDSMFVDEGFGSLDEESLEQALKALNSLADGRRLVGIISHVSELKERIDNKIIVTKQCGGEGVGSSIRIQ</sequence>
<evidence type="ECO:0000256" key="5">
    <source>
        <dbReference type="SAM" id="MobiDB-lite"/>
    </source>
</evidence>
<dbReference type="InterPro" id="IPR027417">
    <property type="entry name" value="P-loop_NTPase"/>
</dbReference>
<dbReference type="Proteomes" id="UP000408482">
    <property type="component" value="Unassembled WGS sequence"/>
</dbReference>
<feature type="domain" description="Rad50/SbcC-type AAA" evidence="6">
    <location>
        <begin position="5"/>
        <end position="276"/>
    </location>
</feature>
<dbReference type="GO" id="GO:0016887">
    <property type="term" value="F:ATP hydrolysis activity"/>
    <property type="evidence" value="ECO:0007669"/>
    <property type="project" value="InterPro"/>
</dbReference>